<evidence type="ECO:0000313" key="3">
    <source>
        <dbReference type="Proteomes" id="UP001206483"/>
    </source>
</evidence>
<reference evidence="2 3" key="1">
    <citation type="submission" date="2022-06" db="EMBL/GenBank/DDBJ databases">
        <title>Sequencing the genomes of 1000 actinobacteria strains.</title>
        <authorList>
            <person name="Klenk H.-P."/>
        </authorList>
    </citation>
    <scope>NUCLEOTIDE SEQUENCE [LARGE SCALE GENOMIC DNA]</scope>
    <source>
        <strain evidence="2 3">DSM 41656</strain>
    </source>
</reference>
<dbReference type="Proteomes" id="UP001206483">
    <property type="component" value="Unassembled WGS sequence"/>
</dbReference>
<keyword evidence="3" id="KW-1185">Reference proteome</keyword>
<comment type="caution">
    <text evidence="2">The sequence shown here is derived from an EMBL/GenBank/DDBJ whole genome shotgun (WGS) entry which is preliminary data.</text>
</comment>
<keyword evidence="1" id="KW-0812">Transmembrane</keyword>
<dbReference type="Pfam" id="PF06897">
    <property type="entry name" value="DUF1269"/>
    <property type="match status" value="1"/>
</dbReference>
<organism evidence="2 3">
    <name type="scientific">Kitasatospora paracochleata</name>
    <dbReference type="NCBI Taxonomy" id="58354"/>
    <lineage>
        <taxon>Bacteria</taxon>
        <taxon>Bacillati</taxon>
        <taxon>Actinomycetota</taxon>
        <taxon>Actinomycetes</taxon>
        <taxon>Kitasatosporales</taxon>
        <taxon>Streptomycetaceae</taxon>
        <taxon>Kitasatospora</taxon>
    </lineage>
</organism>
<gene>
    <name evidence="2" type="ORF">FHR36_007534</name>
</gene>
<name>A0ABT1JA46_9ACTN</name>
<dbReference type="InterPro" id="IPR009200">
    <property type="entry name" value="DUF1269_membrane"/>
</dbReference>
<protein>
    <submittedName>
        <fullName evidence="2">Membrane protein</fullName>
    </submittedName>
</protein>
<evidence type="ECO:0000256" key="1">
    <source>
        <dbReference type="SAM" id="Phobius"/>
    </source>
</evidence>
<proteinExistence type="predicted"/>
<sequence>MATMTVWRFPTADGAAEALHVLRELQRRKQIVVENGVVVSWPAHADEPTTSEPSSLTGMGALGGGFWGLLIGSFFLAPVVGTAVGAAAGAAAGHFARAGVDPAFIARVRERVTPGTSALFLLTSHAVLEGVRPAFAPLHGELIETDLSPEQEARLRAIADDAADSDG</sequence>
<keyword evidence="1" id="KW-1133">Transmembrane helix</keyword>
<evidence type="ECO:0000313" key="2">
    <source>
        <dbReference type="EMBL" id="MCP2314333.1"/>
    </source>
</evidence>
<feature type="transmembrane region" description="Helical" evidence="1">
    <location>
        <begin position="66"/>
        <end position="88"/>
    </location>
</feature>
<accession>A0ABT1JA46</accession>
<keyword evidence="1" id="KW-0472">Membrane</keyword>
<dbReference type="RefSeq" id="WP_253804651.1">
    <property type="nucleotide sequence ID" value="NZ_BAAAUB010000092.1"/>
</dbReference>
<dbReference type="EMBL" id="JAMZDX010000009">
    <property type="protein sequence ID" value="MCP2314333.1"/>
    <property type="molecule type" value="Genomic_DNA"/>
</dbReference>